<comment type="caution">
    <text evidence="1">The sequence shown here is derived from an EMBL/GenBank/DDBJ whole genome shotgun (WGS) entry which is preliminary data.</text>
</comment>
<gene>
    <name evidence="1" type="ORF">BJ554DRAFT_5149</name>
</gene>
<dbReference type="EMBL" id="JAEFCI010000027">
    <property type="protein sequence ID" value="KAG5463813.1"/>
    <property type="molecule type" value="Genomic_DNA"/>
</dbReference>
<name>A0A8H8A272_9FUNG</name>
<organism evidence="1 2">
    <name type="scientific">Olpidium bornovanus</name>
    <dbReference type="NCBI Taxonomy" id="278681"/>
    <lineage>
        <taxon>Eukaryota</taxon>
        <taxon>Fungi</taxon>
        <taxon>Fungi incertae sedis</taxon>
        <taxon>Olpidiomycota</taxon>
        <taxon>Olpidiomycotina</taxon>
        <taxon>Olpidiomycetes</taxon>
        <taxon>Olpidiales</taxon>
        <taxon>Olpidiaceae</taxon>
        <taxon>Olpidium</taxon>
    </lineage>
</organism>
<protein>
    <submittedName>
        <fullName evidence="1">Uncharacterized protein</fullName>
    </submittedName>
</protein>
<evidence type="ECO:0000313" key="1">
    <source>
        <dbReference type="EMBL" id="KAG5463813.1"/>
    </source>
</evidence>
<evidence type="ECO:0000313" key="2">
    <source>
        <dbReference type="Proteomes" id="UP000673691"/>
    </source>
</evidence>
<sequence length="193" mass="20848">VTNTARVTSADAATCGVGLRRPPGPTTSGTTSAKASRCGRARRCARAAIAASAVWALVATRSVSGDETSIRLQSKRREDKNSLDVSRSNLACVCALAVSRMMAFRRTFDGEKSNQRNRLLALSKRRYAFSINPMRPARSQHLGVHTRPSTCGPYPLNHPNTSLTFPKPSSRRRLVLVHFAMGVLTGVRVGNNG</sequence>
<proteinExistence type="predicted"/>
<feature type="non-terminal residue" evidence="1">
    <location>
        <position position="1"/>
    </location>
</feature>
<reference evidence="1 2" key="1">
    <citation type="journal article" name="Sci. Rep.">
        <title>Genome-scale phylogenetic analyses confirm Olpidium as the closest living zoosporic fungus to the non-flagellated, terrestrial fungi.</title>
        <authorList>
            <person name="Chang Y."/>
            <person name="Rochon D."/>
            <person name="Sekimoto S."/>
            <person name="Wang Y."/>
            <person name="Chovatia M."/>
            <person name="Sandor L."/>
            <person name="Salamov A."/>
            <person name="Grigoriev I.V."/>
            <person name="Stajich J.E."/>
            <person name="Spatafora J.W."/>
        </authorList>
    </citation>
    <scope>NUCLEOTIDE SEQUENCE [LARGE SCALE GENOMIC DNA]</scope>
    <source>
        <strain evidence="1">S191</strain>
    </source>
</reference>
<dbReference type="AlphaFoldDB" id="A0A8H8A272"/>
<accession>A0A8H8A272</accession>
<keyword evidence="2" id="KW-1185">Reference proteome</keyword>
<dbReference type="Proteomes" id="UP000673691">
    <property type="component" value="Unassembled WGS sequence"/>
</dbReference>